<accession>A0A564XWL3</accession>
<protein>
    <submittedName>
        <fullName evidence="1">Uncharacterized protein</fullName>
    </submittedName>
</protein>
<evidence type="ECO:0000313" key="1">
    <source>
        <dbReference type="EMBL" id="VUZ39431.1"/>
    </source>
</evidence>
<proteinExistence type="predicted"/>
<dbReference type="AlphaFoldDB" id="A0A564XWL3"/>
<reference evidence="1 2" key="1">
    <citation type="submission" date="2019-07" db="EMBL/GenBank/DDBJ databases">
        <authorList>
            <person name="Jastrzebski P J."/>
            <person name="Paukszto L."/>
            <person name="Jastrzebski P J."/>
        </authorList>
    </citation>
    <scope>NUCLEOTIDE SEQUENCE [LARGE SCALE GENOMIC DNA]</scope>
    <source>
        <strain evidence="1 2">WMS-il1</strain>
    </source>
</reference>
<dbReference type="Proteomes" id="UP000321570">
    <property type="component" value="Unassembled WGS sequence"/>
</dbReference>
<dbReference type="EMBL" id="CABIJS010000015">
    <property type="protein sequence ID" value="VUZ39431.1"/>
    <property type="molecule type" value="Genomic_DNA"/>
</dbReference>
<evidence type="ECO:0000313" key="2">
    <source>
        <dbReference type="Proteomes" id="UP000321570"/>
    </source>
</evidence>
<keyword evidence="2" id="KW-1185">Reference proteome</keyword>
<sequence length="107" mass="12056">MSVMEKPRTMIDFFTREQQPGESYAQFAMALQAILARAYPPSLKAQLRPLEHAGIVELIKAATYLSATRATTTNKKPHPVQMFLLNQRVTRTGSPNPHKSFRVSTKL</sequence>
<gene>
    <name evidence="1" type="ORF">WMSIL1_LOCUS713</name>
</gene>
<name>A0A564XWL3_HYMDI</name>
<organism evidence="1 2">
    <name type="scientific">Hymenolepis diminuta</name>
    <name type="common">Rat tapeworm</name>
    <dbReference type="NCBI Taxonomy" id="6216"/>
    <lineage>
        <taxon>Eukaryota</taxon>
        <taxon>Metazoa</taxon>
        <taxon>Spiralia</taxon>
        <taxon>Lophotrochozoa</taxon>
        <taxon>Platyhelminthes</taxon>
        <taxon>Cestoda</taxon>
        <taxon>Eucestoda</taxon>
        <taxon>Cyclophyllidea</taxon>
        <taxon>Hymenolepididae</taxon>
        <taxon>Hymenolepis</taxon>
    </lineage>
</organism>